<accession>A0A0Q1DN98</accession>
<sequence>MKSLVKYLFVLMAAWSCSSDSSDEGEKPSGPSFSFQISGAVNKTISGTEIFFNETFTDVKDFEENDVTLSTLLIIAQDANTPCQVSFAVTQEGSVGSGNYPMGTDLFSFYNAFMNYSSDGGASISYQSDSGGIDIGSNGGGFVSGSVNVTLPGVGESEEAITITGSFDAEGI</sequence>
<organism evidence="1 2">
    <name type="scientific">Flagellimonas eckloniae</name>
    <dbReference type="NCBI Taxonomy" id="346185"/>
    <lineage>
        <taxon>Bacteria</taxon>
        <taxon>Pseudomonadati</taxon>
        <taxon>Bacteroidota</taxon>
        <taxon>Flavobacteriia</taxon>
        <taxon>Flavobacteriales</taxon>
        <taxon>Flavobacteriaceae</taxon>
        <taxon>Flagellimonas</taxon>
    </lineage>
</organism>
<protein>
    <submittedName>
        <fullName evidence="1">Uncharacterized protein</fullName>
    </submittedName>
</protein>
<dbReference type="RefSeq" id="WP_055395504.1">
    <property type="nucleotide sequence ID" value="NZ_LCTZ01000002.1"/>
</dbReference>
<gene>
    <name evidence="1" type="ORF">AAY42_11975</name>
</gene>
<keyword evidence="2" id="KW-1185">Reference proteome</keyword>
<dbReference type="OrthoDB" id="9943042at2"/>
<evidence type="ECO:0000313" key="1">
    <source>
        <dbReference type="EMBL" id="KQC30508.1"/>
    </source>
</evidence>
<dbReference type="AlphaFoldDB" id="A0A0Q1DN98"/>
<name>A0A0Q1DN98_9FLAO</name>
<evidence type="ECO:0000313" key="2">
    <source>
        <dbReference type="Proteomes" id="UP000050827"/>
    </source>
</evidence>
<comment type="caution">
    <text evidence="1">The sequence shown here is derived from an EMBL/GenBank/DDBJ whole genome shotgun (WGS) entry which is preliminary data.</text>
</comment>
<dbReference type="Proteomes" id="UP000050827">
    <property type="component" value="Unassembled WGS sequence"/>
</dbReference>
<dbReference type="EMBL" id="LCTZ01000002">
    <property type="protein sequence ID" value="KQC30508.1"/>
    <property type="molecule type" value="Genomic_DNA"/>
</dbReference>
<proteinExistence type="predicted"/>
<reference evidence="1 2" key="1">
    <citation type="submission" date="2015-04" db="EMBL/GenBank/DDBJ databases">
        <title>Complete genome of flavobacterium.</title>
        <authorList>
            <person name="Kwon Y.M."/>
            <person name="Kim S.-J."/>
        </authorList>
    </citation>
    <scope>NUCLEOTIDE SEQUENCE [LARGE SCALE GENOMIC DNA]</scope>
    <source>
        <strain evidence="1 2">DK169</strain>
    </source>
</reference>